<name>R0KZL7_ANAPL</name>
<reference evidence="3" key="1">
    <citation type="journal article" date="2013" name="Nat. Genet.">
        <title>The duck genome and transcriptome provide insight into an avian influenza virus reservoir species.</title>
        <authorList>
            <person name="Huang Y."/>
            <person name="Li Y."/>
            <person name="Burt D.W."/>
            <person name="Chen H."/>
            <person name="Zhang Y."/>
            <person name="Qian W."/>
            <person name="Kim H."/>
            <person name="Gan S."/>
            <person name="Zhao Y."/>
            <person name="Li J."/>
            <person name="Yi K."/>
            <person name="Feng H."/>
            <person name="Zhu P."/>
            <person name="Li B."/>
            <person name="Liu Q."/>
            <person name="Fairley S."/>
            <person name="Magor K.E."/>
            <person name="Du Z."/>
            <person name="Hu X."/>
            <person name="Goodman L."/>
            <person name="Tafer H."/>
            <person name="Vignal A."/>
            <person name="Lee T."/>
            <person name="Kim K.W."/>
            <person name="Sheng Z."/>
            <person name="An Y."/>
            <person name="Searle S."/>
            <person name="Herrero J."/>
            <person name="Groenen M.A."/>
            <person name="Crooijmans R.P."/>
            <person name="Faraut T."/>
            <person name="Cai Q."/>
            <person name="Webster R.G."/>
            <person name="Aldridge J.R."/>
            <person name="Warren W.C."/>
            <person name="Bartschat S."/>
            <person name="Kehr S."/>
            <person name="Marz M."/>
            <person name="Stadler P.F."/>
            <person name="Smith J."/>
            <person name="Kraus R.H."/>
            <person name="Zhao Y."/>
            <person name="Ren L."/>
            <person name="Fei J."/>
            <person name="Morisson M."/>
            <person name="Kaiser P."/>
            <person name="Griffin D.K."/>
            <person name="Rao M."/>
            <person name="Pitel F."/>
            <person name="Wang J."/>
            <person name="Li N."/>
        </authorList>
    </citation>
    <scope>NUCLEOTIDE SEQUENCE [LARGE SCALE GENOMIC DNA]</scope>
</reference>
<organism evidence="2 3">
    <name type="scientific">Anas platyrhynchos</name>
    <name type="common">Mallard</name>
    <name type="synonym">Anas boschas</name>
    <dbReference type="NCBI Taxonomy" id="8839"/>
    <lineage>
        <taxon>Eukaryota</taxon>
        <taxon>Metazoa</taxon>
        <taxon>Chordata</taxon>
        <taxon>Craniata</taxon>
        <taxon>Vertebrata</taxon>
        <taxon>Euteleostomi</taxon>
        <taxon>Archelosauria</taxon>
        <taxon>Archosauria</taxon>
        <taxon>Dinosauria</taxon>
        <taxon>Saurischia</taxon>
        <taxon>Theropoda</taxon>
        <taxon>Coelurosauria</taxon>
        <taxon>Aves</taxon>
        <taxon>Neognathae</taxon>
        <taxon>Galloanserae</taxon>
        <taxon>Anseriformes</taxon>
        <taxon>Anatidae</taxon>
        <taxon>Anatinae</taxon>
        <taxon>Anas</taxon>
    </lineage>
</organism>
<dbReference type="Proteomes" id="UP000296049">
    <property type="component" value="Unassembled WGS sequence"/>
</dbReference>
<proteinExistence type="predicted"/>
<protein>
    <submittedName>
        <fullName evidence="2">Uncharacterized protein</fullName>
    </submittedName>
</protein>
<evidence type="ECO:0000313" key="2">
    <source>
        <dbReference type="EMBL" id="EOA98778.1"/>
    </source>
</evidence>
<sequence length="465" mass="51500">MVTLPDVAEWYLSTQEQAPRSNLVMVDRPEQLQQHVPSQHSAIGKNGSQLFLDWMQLKQLPSQSDIPPRKGWDAGQPAWEVPPLGMPQGELGAATDEEAPNQEQGDNRNGVCPGQETERQAFDATPPTKSGAVGHSAAFRSVSFSSYLMNTCTTMALRSLTSSRDCTQQHRLQGNGKREFVVAERPWICSAQSTVGSQLETTQGLAENFVTGRQYMPVSKPLLLKCQITVKSNRIEAGMQLQLALVQTAKLATAALSISKGSLQRHIHTTVSTYPVEDAVLCFPLRKKVKAPLMAYFATTYRYLIEYLIEPLQKIKALKLCSSFCNALKLFANCQGCYTEEWSAKHKRQGNVRPTAITFLPEADCPDLRVYHNAGPITEWEREKKGKDTNRQLLGAFIQDAKCLLISRRNCSPCLLLPKAQQRGCSTTLEPQRQQHGTTTNDGVGPCTATWALHCCLGLMAHRDA</sequence>
<accession>R0KZL7</accession>
<feature type="region of interest" description="Disordered" evidence="1">
    <location>
        <begin position="63"/>
        <end position="92"/>
    </location>
</feature>
<dbReference type="AlphaFoldDB" id="R0KZL7"/>
<keyword evidence="3" id="KW-1185">Reference proteome</keyword>
<evidence type="ECO:0000313" key="3">
    <source>
        <dbReference type="Proteomes" id="UP000296049"/>
    </source>
</evidence>
<evidence type="ECO:0000256" key="1">
    <source>
        <dbReference type="SAM" id="MobiDB-lite"/>
    </source>
</evidence>
<gene>
    <name evidence="2" type="ORF">Anapl_02934</name>
</gene>
<dbReference type="EMBL" id="KB743435">
    <property type="protein sequence ID" value="EOA98778.1"/>
    <property type="molecule type" value="Genomic_DNA"/>
</dbReference>